<gene>
    <name evidence="2" type="ORF">HD597_000085</name>
</gene>
<dbReference type="EMBL" id="JAMZEB010000001">
    <property type="protein sequence ID" value="MCP2353065.1"/>
    <property type="molecule type" value="Genomic_DNA"/>
</dbReference>
<evidence type="ECO:0000313" key="2">
    <source>
        <dbReference type="EMBL" id="MCP2353065.1"/>
    </source>
</evidence>
<keyword evidence="3" id="KW-1185">Reference proteome</keyword>
<protein>
    <submittedName>
        <fullName evidence="2">Uncharacterized protein</fullName>
    </submittedName>
</protein>
<comment type="caution">
    <text evidence="2">The sequence shown here is derived from an EMBL/GenBank/DDBJ whole genome shotgun (WGS) entry which is preliminary data.</text>
</comment>
<sequence length="252" mass="27700">MTLLLAVRRQRHQELAAAHTTHDATERRVTELYTKAADQLGSDKASVHLAGLHALERLAQDTPELRQTIVDVICADLRMPFAKPPDPNAADEPAVPSAAIAGVVASSVGRDPHEERQVRLTAQRILADHLRYQDLPVRRWWQRRRADPNTHHWPDVLLDLNDAVLEDFETASVPRGRRSVLRGPFTGYTLFQPATLRAPPCSTAETSTPEASVVRQAPQVSPPVDACTPAAVDTGDADRQPLYLLLVPALAP</sequence>
<dbReference type="Proteomes" id="UP001139648">
    <property type="component" value="Unassembled WGS sequence"/>
</dbReference>
<name>A0A9X2JYV3_9ACTN</name>
<organism evidence="2 3">
    <name type="scientific">Nonomuraea thailandensis</name>
    <dbReference type="NCBI Taxonomy" id="1188745"/>
    <lineage>
        <taxon>Bacteria</taxon>
        <taxon>Bacillati</taxon>
        <taxon>Actinomycetota</taxon>
        <taxon>Actinomycetes</taxon>
        <taxon>Streptosporangiales</taxon>
        <taxon>Streptosporangiaceae</taxon>
        <taxon>Nonomuraea</taxon>
    </lineage>
</organism>
<reference evidence="2" key="1">
    <citation type="submission" date="2022-06" db="EMBL/GenBank/DDBJ databases">
        <title>Sequencing the genomes of 1000 actinobacteria strains.</title>
        <authorList>
            <person name="Klenk H.-P."/>
        </authorList>
    </citation>
    <scope>NUCLEOTIDE SEQUENCE</scope>
    <source>
        <strain evidence="2">DSM 46694</strain>
    </source>
</reference>
<feature type="region of interest" description="Disordered" evidence="1">
    <location>
        <begin position="199"/>
        <end position="226"/>
    </location>
</feature>
<evidence type="ECO:0000313" key="3">
    <source>
        <dbReference type="Proteomes" id="UP001139648"/>
    </source>
</evidence>
<dbReference type="RefSeq" id="WP_253739453.1">
    <property type="nucleotide sequence ID" value="NZ_BAABKA010000109.1"/>
</dbReference>
<proteinExistence type="predicted"/>
<accession>A0A9X2JYV3</accession>
<evidence type="ECO:0000256" key="1">
    <source>
        <dbReference type="SAM" id="MobiDB-lite"/>
    </source>
</evidence>
<dbReference type="AlphaFoldDB" id="A0A9X2JYV3"/>